<evidence type="ECO:0000313" key="3">
    <source>
        <dbReference type="Proteomes" id="UP000037510"/>
    </source>
</evidence>
<dbReference type="InterPro" id="IPR050091">
    <property type="entry name" value="PKS_NRPS_Biosynth_Enz"/>
</dbReference>
<feature type="domain" description="Malonyl-CoA:ACP transacylase (MAT)" evidence="1">
    <location>
        <begin position="1"/>
        <end position="180"/>
    </location>
</feature>
<dbReference type="EMBL" id="JTDY01005601">
    <property type="protein sequence ID" value="KOB66845.1"/>
    <property type="molecule type" value="Genomic_DNA"/>
</dbReference>
<dbReference type="PANTHER" id="PTHR43775">
    <property type="entry name" value="FATTY ACID SYNTHASE"/>
    <property type="match status" value="1"/>
</dbReference>
<dbReference type="InterPro" id="IPR016036">
    <property type="entry name" value="Malonyl_transacylase_ACP-bd"/>
</dbReference>
<reference evidence="2 3" key="1">
    <citation type="journal article" date="2015" name="Genome Biol. Evol.">
        <title>The genome of winter moth (Operophtera brumata) provides a genomic perspective on sexual dimorphism and phenology.</title>
        <authorList>
            <person name="Derks M.F."/>
            <person name="Smit S."/>
            <person name="Salis L."/>
            <person name="Schijlen E."/>
            <person name="Bossers A."/>
            <person name="Mateman C."/>
            <person name="Pijl A.S."/>
            <person name="de Ridder D."/>
            <person name="Groenen M.A."/>
            <person name="Visser M.E."/>
            <person name="Megens H.J."/>
        </authorList>
    </citation>
    <scope>NUCLEOTIDE SEQUENCE [LARGE SCALE GENOMIC DNA]</scope>
    <source>
        <strain evidence="2">WM2013NL</strain>
        <tissue evidence="2">Head and thorax</tissue>
    </source>
</reference>
<dbReference type="InterPro" id="IPR014043">
    <property type="entry name" value="Acyl_transferase_dom"/>
</dbReference>
<dbReference type="SUPFAM" id="SSF55048">
    <property type="entry name" value="Probable ACP-binding domain of malonyl-CoA ACP transacylase"/>
    <property type="match status" value="1"/>
</dbReference>
<dbReference type="GO" id="GO:0004312">
    <property type="term" value="F:fatty acid synthase activity"/>
    <property type="evidence" value="ECO:0007669"/>
    <property type="project" value="TreeGrafter"/>
</dbReference>
<dbReference type="InterPro" id="IPR016035">
    <property type="entry name" value="Acyl_Trfase/lysoPLipase"/>
</dbReference>
<proteinExistence type="predicted"/>
<evidence type="ECO:0000313" key="2">
    <source>
        <dbReference type="EMBL" id="KOB66845.1"/>
    </source>
</evidence>
<dbReference type="Pfam" id="PF00698">
    <property type="entry name" value="Acyl_transf_1"/>
    <property type="match status" value="1"/>
</dbReference>
<dbReference type="Proteomes" id="UP000037510">
    <property type="component" value="Unassembled WGS sequence"/>
</dbReference>
<dbReference type="SMART" id="SM00827">
    <property type="entry name" value="PKS_AT"/>
    <property type="match status" value="1"/>
</dbReference>
<dbReference type="SUPFAM" id="SSF52151">
    <property type="entry name" value="FabD/lysophospholipase-like"/>
    <property type="match status" value="1"/>
</dbReference>
<sequence>MILAAYSRGRVSLDTKFIRGAMAAVGLGYNNCSKLCPPEIDVACHNGPESCTISGPADKVTEFVAKLTADGVFAKEVPCSNIAYHSRYIAAAVRDPKPRSDRWLSTSVPEEKWNEPRAKLCSAEYLTNNLLSPVHFEETSRLVPSNAVLVEIAPHGLLQAILKRSLPEYCKNIALTKRGHADNAVFLLDAIGQLYIEGFTPRIQALYPKVEFPVSTGTPHLSHHVEWMHSEYW</sequence>
<feature type="non-terminal residue" evidence="2">
    <location>
        <position position="1"/>
    </location>
</feature>
<dbReference type="InterPro" id="IPR001227">
    <property type="entry name" value="Ac_transferase_dom_sf"/>
</dbReference>
<accession>A0A0L7KUP6</accession>
<dbReference type="STRING" id="104452.A0A0L7KUP6"/>
<organism evidence="2 3">
    <name type="scientific">Operophtera brumata</name>
    <name type="common">Winter moth</name>
    <name type="synonym">Phalaena brumata</name>
    <dbReference type="NCBI Taxonomy" id="104452"/>
    <lineage>
        <taxon>Eukaryota</taxon>
        <taxon>Metazoa</taxon>
        <taxon>Ecdysozoa</taxon>
        <taxon>Arthropoda</taxon>
        <taxon>Hexapoda</taxon>
        <taxon>Insecta</taxon>
        <taxon>Pterygota</taxon>
        <taxon>Neoptera</taxon>
        <taxon>Endopterygota</taxon>
        <taxon>Lepidoptera</taxon>
        <taxon>Glossata</taxon>
        <taxon>Ditrysia</taxon>
        <taxon>Geometroidea</taxon>
        <taxon>Geometridae</taxon>
        <taxon>Larentiinae</taxon>
        <taxon>Operophtera</taxon>
    </lineage>
</organism>
<gene>
    <name evidence="2" type="ORF">OBRU01_20683</name>
</gene>
<evidence type="ECO:0000259" key="1">
    <source>
        <dbReference type="SMART" id="SM00827"/>
    </source>
</evidence>
<dbReference type="Gene3D" id="3.40.366.10">
    <property type="entry name" value="Malonyl-Coenzyme A Acyl Carrier Protein, domain 2"/>
    <property type="match status" value="1"/>
</dbReference>
<dbReference type="UniPathway" id="UPA00094"/>
<dbReference type="AlphaFoldDB" id="A0A0L7KUP6"/>
<name>A0A0L7KUP6_OPEBR</name>
<comment type="caution">
    <text evidence="2">The sequence shown here is derived from an EMBL/GenBank/DDBJ whole genome shotgun (WGS) entry which is preliminary data.</text>
</comment>
<keyword evidence="3" id="KW-1185">Reference proteome</keyword>
<dbReference type="Gene3D" id="3.30.70.3290">
    <property type="match status" value="1"/>
</dbReference>
<feature type="non-terminal residue" evidence="2">
    <location>
        <position position="233"/>
    </location>
</feature>
<dbReference type="GO" id="GO:0006633">
    <property type="term" value="P:fatty acid biosynthetic process"/>
    <property type="evidence" value="ECO:0007669"/>
    <property type="project" value="UniProtKB-UniPathway"/>
</dbReference>
<dbReference type="PANTHER" id="PTHR43775:SF23">
    <property type="entry name" value="FATTY ACID SYNTHASE 3"/>
    <property type="match status" value="1"/>
</dbReference>
<protein>
    <recommendedName>
        <fullName evidence="1">Malonyl-CoA:ACP transacylase (MAT) domain-containing protein</fullName>
    </recommendedName>
</protein>